<reference evidence="2 3" key="1">
    <citation type="submission" date="2019-02" db="EMBL/GenBank/DDBJ databases">
        <title>Deep-cultivation of Planctomycetes and their phenomic and genomic characterization uncovers novel biology.</title>
        <authorList>
            <person name="Wiegand S."/>
            <person name="Jogler M."/>
            <person name="Boedeker C."/>
            <person name="Pinto D."/>
            <person name="Vollmers J."/>
            <person name="Rivas-Marin E."/>
            <person name="Kohn T."/>
            <person name="Peeters S.H."/>
            <person name="Heuer A."/>
            <person name="Rast P."/>
            <person name="Oberbeckmann S."/>
            <person name="Bunk B."/>
            <person name="Jeske O."/>
            <person name="Meyerdierks A."/>
            <person name="Storesund J.E."/>
            <person name="Kallscheuer N."/>
            <person name="Luecker S."/>
            <person name="Lage O.M."/>
            <person name="Pohl T."/>
            <person name="Merkel B.J."/>
            <person name="Hornburger P."/>
            <person name="Mueller R.-W."/>
            <person name="Bruemmer F."/>
            <person name="Labrenz M."/>
            <person name="Spormann A.M."/>
            <person name="Op den Camp H."/>
            <person name="Overmann J."/>
            <person name="Amann R."/>
            <person name="Jetten M.S.M."/>
            <person name="Mascher T."/>
            <person name="Medema M.H."/>
            <person name="Devos D.P."/>
            <person name="Kaster A.-K."/>
            <person name="Ovreas L."/>
            <person name="Rohde M."/>
            <person name="Galperin M.Y."/>
            <person name="Jogler C."/>
        </authorList>
    </citation>
    <scope>NUCLEOTIDE SEQUENCE [LARGE SCALE GENOMIC DNA]</scope>
    <source>
        <strain evidence="2 3">ElP</strain>
        <plasmid evidence="3">pelp_2</plasmid>
    </source>
</reference>
<dbReference type="PANTHER" id="PTHR42964">
    <property type="entry name" value="ENOYL-COA HYDRATASE"/>
    <property type="match status" value="1"/>
</dbReference>
<gene>
    <name evidence="2" type="primary">echA8</name>
    <name evidence="2" type="ORF">ElP_73220</name>
</gene>
<dbReference type="KEGG" id="tpla:ElP_73220"/>
<dbReference type="GO" id="GO:0004300">
    <property type="term" value="F:enoyl-CoA hydratase activity"/>
    <property type="evidence" value="ECO:0007669"/>
    <property type="project" value="UniProtKB-EC"/>
</dbReference>
<protein>
    <submittedName>
        <fullName evidence="2">Putative enoyl-CoA hydratase echA8</fullName>
        <ecNumber evidence="2">4.2.1.17</ecNumber>
    </submittedName>
</protein>
<dbReference type="Gene3D" id="3.90.226.10">
    <property type="entry name" value="2-enoyl-CoA Hydratase, Chain A, domain 1"/>
    <property type="match status" value="1"/>
</dbReference>
<dbReference type="AlphaFoldDB" id="A0A518HF06"/>
<dbReference type="Gene3D" id="1.10.12.10">
    <property type="entry name" value="Lyase 2-enoyl-coa Hydratase, Chain A, domain 2"/>
    <property type="match status" value="1"/>
</dbReference>
<dbReference type="EMBL" id="CP036428">
    <property type="protein sequence ID" value="QDV39356.1"/>
    <property type="molecule type" value="Genomic_DNA"/>
</dbReference>
<comment type="similarity">
    <text evidence="1">Belongs to the enoyl-CoA hydratase/isomerase family.</text>
</comment>
<dbReference type="InterPro" id="IPR001753">
    <property type="entry name" value="Enoyl-CoA_hydra/iso"/>
</dbReference>
<keyword evidence="3" id="KW-1185">Reference proteome</keyword>
<dbReference type="Pfam" id="PF00378">
    <property type="entry name" value="ECH_1"/>
    <property type="match status" value="1"/>
</dbReference>
<organism evidence="2 3">
    <name type="scientific">Tautonia plasticadhaerens</name>
    <dbReference type="NCBI Taxonomy" id="2527974"/>
    <lineage>
        <taxon>Bacteria</taxon>
        <taxon>Pseudomonadati</taxon>
        <taxon>Planctomycetota</taxon>
        <taxon>Planctomycetia</taxon>
        <taxon>Isosphaerales</taxon>
        <taxon>Isosphaeraceae</taxon>
        <taxon>Tautonia</taxon>
    </lineage>
</organism>
<proteinExistence type="inferred from homology"/>
<dbReference type="InterPro" id="IPR029045">
    <property type="entry name" value="ClpP/crotonase-like_dom_sf"/>
</dbReference>
<dbReference type="RefSeq" id="WP_145279591.1">
    <property type="nucleotide sequence ID" value="NZ_CP036428.1"/>
</dbReference>
<evidence type="ECO:0000256" key="1">
    <source>
        <dbReference type="ARBA" id="ARBA00005254"/>
    </source>
</evidence>
<evidence type="ECO:0000313" key="3">
    <source>
        <dbReference type="Proteomes" id="UP000317835"/>
    </source>
</evidence>
<dbReference type="Proteomes" id="UP000317835">
    <property type="component" value="Plasmid pElP_2"/>
</dbReference>
<dbReference type="PANTHER" id="PTHR42964:SF1">
    <property type="entry name" value="POLYKETIDE BIOSYNTHESIS ENOYL-COA HYDRATASE PKSH-RELATED"/>
    <property type="match status" value="1"/>
</dbReference>
<evidence type="ECO:0000313" key="2">
    <source>
        <dbReference type="EMBL" id="QDV39356.1"/>
    </source>
</evidence>
<dbReference type="OrthoDB" id="370015at2"/>
<keyword evidence="2" id="KW-0456">Lyase</keyword>
<dbReference type="SUPFAM" id="SSF52096">
    <property type="entry name" value="ClpP/crotonase"/>
    <property type="match status" value="1"/>
</dbReference>
<accession>A0A518HF06</accession>
<dbReference type="InterPro" id="IPR051683">
    <property type="entry name" value="Enoyl-CoA_Hydratase/Isomerase"/>
</dbReference>
<dbReference type="EC" id="4.2.1.17" evidence="2"/>
<dbReference type="CDD" id="cd06558">
    <property type="entry name" value="crotonase-like"/>
    <property type="match status" value="1"/>
</dbReference>
<name>A0A518HF06_9BACT</name>
<sequence>MSEPVLLDDEVRPGVVALTLNRPGRRNALNMALMRELCGAIDRHSADPSARVLILRGNGPVFCAGLDLEEAANLNTAEEGAEWVRRLLDTLSGTPLVTICEAHGAAFAGGAGLLACCDFAVAAEGLRIGFPEVRRGLVPALVSMVLTHTLRDADLRELFLLAEPIDAHRALAMGLVHRVVAEDRVRDESARLAGLVLEGAPEAVRETKRLLGQVRAALGGVAEQVALEAHARARVSDEAREGLAAFLEKRKPRWT</sequence>
<dbReference type="InterPro" id="IPR014748">
    <property type="entry name" value="Enoyl-CoA_hydra_C"/>
</dbReference>
<geneLocation type="plasmid" evidence="3">
    <name>pelp_2</name>
</geneLocation>
<keyword evidence="2" id="KW-0614">Plasmid</keyword>